<accession>A0AAI8Z4C0</accession>
<feature type="compositionally biased region" description="Basic and acidic residues" evidence="1">
    <location>
        <begin position="57"/>
        <end position="92"/>
    </location>
</feature>
<feature type="compositionally biased region" description="Acidic residues" evidence="1">
    <location>
        <begin position="93"/>
        <end position="102"/>
    </location>
</feature>
<keyword evidence="3" id="KW-1185">Reference proteome</keyword>
<evidence type="ECO:0000313" key="2">
    <source>
        <dbReference type="EMBL" id="CAK4032192.1"/>
    </source>
</evidence>
<proteinExistence type="predicted"/>
<gene>
    <name evidence="2" type="ORF">LECACI_7A007350</name>
</gene>
<sequence length="138" mass="16337">MRTDVTAYDIQMLNFEGYYTKHQVNAIIRKFEACVHQQQKRHEAEIAELKEQLRRLERGRPASKAPYHEFRRPDGTPVRWAHEIEEIEHANESDDSESTDDECVGRRKIDHNKDMDQQGRPELVGDDEERLDVGEYTR</sequence>
<dbReference type="Proteomes" id="UP001296104">
    <property type="component" value="Unassembled WGS sequence"/>
</dbReference>
<dbReference type="AlphaFoldDB" id="A0AAI8Z4C0"/>
<evidence type="ECO:0000256" key="1">
    <source>
        <dbReference type="SAM" id="MobiDB-lite"/>
    </source>
</evidence>
<protein>
    <submittedName>
        <fullName evidence="2">Uncharacterized protein</fullName>
    </submittedName>
</protein>
<feature type="compositionally biased region" description="Basic and acidic residues" evidence="1">
    <location>
        <begin position="103"/>
        <end position="119"/>
    </location>
</feature>
<reference evidence="2" key="1">
    <citation type="submission" date="2023-11" db="EMBL/GenBank/DDBJ databases">
        <authorList>
            <person name="Alioto T."/>
            <person name="Alioto T."/>
            <person name="Gomez Garrido J."/>
        </authorList>
    </citation>
    <scope>NUCLEOTIDE SEQUENCE</scope>
</reference>
<organism evidence="2 3">
    <name type="scientific">Lecanosticta acicola</name>
    <dbReference type="NCBI Taxonomy" id="111012"/>
    <lineage>
        <taxon>Eukaryota</taxon>
        <taxon>Fungi</taxon>
        <taxon>Dikarya</taxon>
        <taxon>Ascomycota</taxon>
        <taxon>Pezizomycotina</taxon>
        <taxon>Dothideomycetes</taxon>
        <taxon>Dothideomycetidae</taxon>
        <taxon>Mycosphaerellales</taxon>
        <taxon>Mycosphaerellaceae</taxon>
        <taxon>Lecanosticta</taxon>
    </lineage>
</organism>
<evidence type="ECO:0000313" key="3">
    <source>
        <dbReference type="Proteomes" id="UP001296104"/>
    </source>
</evidence>
<dbReference type="EMBL" id="CAVMBE010000059">
    <property type="protein sequence ID" value="CAK4032192.1"/>
    <property type="molecule type" value="Genomic_DNA"/>
</dbReference>
<comment type="caution">
    <text evidence="2">The sequence shown here is derived from an EMBL/GenBank/DDBJ whole genome shotgun (WGS) entry which is preliminary data.</text>
</comment>
<name>A0AAI8Z4C0_9PEZI</name>
<feature type="region of interest" description="Disordered" evidence="1">
    <location>
        <begin position="57"/>
        <end position="138"/>
    </location>
</feature>